<feature type="compositionally biased region" description="Basic and acidic residues" evidence="1">
    <location>
        <begin position="222"/>
        <end position="234"/>
    </location>
</feature>
<dbReference type="GeneID" id="20666396"/>
<dbReference type="AlphaFoldDB" id="W4JZ50"/>
<feature type="compositionally biased region" description="Polar residues" evidence="1">
    <location>
        <begin position="67"/>
        <end position="90"/>
    </location>
</feature>
<feature type="region of interest" description="Disordered" evidence="1">
    <location>
        <begin position="33"/>
        <end position="119"/>
    </location>
</feature>
<protein>
    <submittedName>
        <fullName evidence="2">Uncharacterized protein</fullName>
    </submittedName>
</protein>
<dbReference type="HOGENOM" id="CLU_918485_0_0_1"/>
<dbReference type="KEGG" id="hir:HETIRDRAFT_108966"/>
<evidence type="ECO:0000313" key="2">
    <source>
        <dbReference type="EMBL" id="ETW78350.1"/>
    </source>
</evidence>
<accession>W4JZ50</accession>
<proteinExistence type="predicted"/>
<dbReference type="Proteomes" id="UP000030671">
    <property type="component" value="Unassembled WGS sequence"/>
</dbReference>
<dbReference type="EMBL" id="KI925462">
    <property type="protein sequence ID" value="ETW78350.1"/>
    <property type="molecule type" value="Genomic_DNA"/>
</dbReference>
<sequence>MAAGPKPAPRDDLLAVRLVVSLPSVGKQPATQLWPAAVGHRQGKPRDMWPKKRANAECGDESPVQWPKTSNLTSPADQQITEFIVSQSETTAKRKAPLDETNSKSIHRSKRARTSREDVHVAEAEAVEGFRFALQMLAEFEVARSNTEEFNNGHDEDHFYMVHPSVEAIPAFAAGPDHQPGLGTPGTTQKGGKAPARKASVRAEGKARGNRAADVQAEDETEGKAKKPRADPWRRKLPRNGSWVCELCGTKLDVYTISPDTIEPSTKGLMAPSNASVGLSSHQCREDALARHKRNSRGWPLRL</sequence>
<organism evidence="2 3">
    <name type="scientific">Heterobasidion irregulare (strain TC 32-1)</name>
    <dbReference type="NCBI Taxonomy" id="747525"/>
    <lineage>
        <taxon>Eukaryota</taxon>
        <taxon>Fungi</taxon>
        <taxon>Dikarya</taxon>
        <taxon>Basidiomycota</taxon>
        <taxon>Agaricomycotina</taxon>
        <taxon>Agaricomycetes</taxon>
        <taxon>Russulales</taxon>
        <taxon>Bondarzewiaceae</taxon>
        <taxon>Heterobasidion</taxon>
        <taxon>Heterobasidion annosum species complex</taxon>
    </lineage>
</organism>
<dbReference type="InParanoid" id="W4JZ50"/>
<gene>
    <name evidence="2" type="ORF">HETIRDRAFT_108966</name>
</gene>
<evidence type="ECO:0000256" key="1">
    <source>
        <dbReference type="SAM" id="MobiDB-lite"/>
    </source>
</evidence>
<evidence type="ECO:0000313" key="3">
    <source>
        <dbReference type="Proteomes" id="UP000030671"/>
    </source>
</evidence>
<feature type="region of interest" description="Disordered" evidence="1">
    <location>
        <begin position="172"/>
        <end position="236"/>
    </location>
</feature>
<keyword evidence="3" id="KW-1185">Reference proteome</keyword>
<dbReference type="RefSeq" id="XP_009550328.1">
    <property type="nucleotide sequence ID" value="XM_009552033.1"/>
</dbReference>
<reference evidence="2 3" key="1">
    <citation type="journal article" date="2012" name="New Phytol.">
        <title>Insight into trade-off between wood decay and parasitism from the genome of a fungal forest pathogen.</title>
        <authorList>
            <person name="Olson A."/>
            <person name="Aerts A."/>
            <person name="Asiegbu F."/>
            <person name="Belbahri L."/>
            <person name="Bouzid O."/>
            <person name="Broberg A."/>
            <person name="Canback B."/>
            <person name="Coutinho P.M."/>
            <person name="Cullen D."/>
            <person name="Dalman K."/>
            <person name="Deflorio G."/>
            <person name="van Diepen L.T."/>
            <person name="Dunand C."/>
            <person name="Duplessis S."/>
            <person name="Durling M."/>
            <person name="Gonthier P."/>
            <person name="Grimwood J."/>
            <person name="Fossdal C.G."/>
            <person name="Hansson D."/>
            <person name="Henrissat B."/>
            <person name="Hietala A."/>
            <person name="Himmelstrand K."/>
            <person name="Hoffmeister D."/>
            <person name="Hogberg N."/>
            <person name="James T.Y."/>
            <person name="Karlsson M."/>
            <person name="Kohler A."/>
            <person name="Kues U."/>
            <person name="Lee Y.H."/>
            <person name="Lin Y.C."/>
            <person name="Lind M."/>
            <person name="Lindquist E."/>
            <person name="Lombard V."/>
            <person name="Lucas S."/>
            <person name="Lunden K."/>
            <person name="Morin E."/>
            <person name="Murat C."/>
            <person name="Park J."/>
            <person name="Raffaello T."/>
            <person name="Rouze P."/>
            <person name="Salamov A."/>
            <person name="Schmutz J."/>
            <person name="Solheim H."/>
            <person name="Stahlberg J."/>
            <person name="Velez H."/>
            <person name="de Vries R.P."/>
            <person name="Wiebenga A."/>
            <person name="Woodward S."/>
            <person name="Yakovlev I."/>
            <person name="Garbelotto M."/>
            <person name="Martin F."/>
            <person name="Grigoriev I.V."/>
            <person name="Stenlid J."/>
        </authorList>
    </citation>
    <scope>NUCLEOTIDE SEQUENCE [LARGE SCALE GENOMIC DNA]</scope>
    <source>
        <strain evidence="2 3">TC 32-1</strain>
    </source>
</reference>
<name>W4JZ50_HETIT</name>